<reference evidence="1 2" key="1">
    <citation type="journal article" date="2016" name="Mol. Biol. Evol.">
        <title>Comparative Genomics of Early-Diverging Mushroom-Forming Fungi Provides Insights into the Origins of Lignocellulose Decay Capabilities.</title>
        <authorList>
            <person name="Nagy L.G."/>
            <person name="Riley R."/>
            <person name="Tritt A."/>
            <person name="Adam C."/>
            <person name="Daum C."/>
            <person name="Floudas D."/>
            <person name="Sun H."/>
            <person name="Yadav J.S."/>
            <person name="Pangilinan J."/>
            <person name="Larsson K.H."/>
            <person name="Matsuura K."/>
            <person name="Barry K."/>
            <person name="Labutti K."/>
            <person name="Kuo R."/>
            <person name="Ohm R.A."/>
            <person name="Bhattacharya S.S."/>
            <person name="Shirouzu T."/>
            <person name="Yoshinaga Y."/>
            <person name="Martin F.M."/>
            <person name="Grigoriev I.V."/>
            <person name="Hibbett D.S."/>
        </authorList>
    </citation>
    <scope>NUCLEOTIDE SEQUENCE [LARGE SCALE GENOMIC DNA]</scope>
    <source>
        <strain evidence="1 2">L-15889</strain>
    </source>
</reference>
<protein>
    <recommendedName>
        <fullName evidence="3">F-box domain-containing protein</fullName>
    </recommendedName>
</protein>
<gene>
    <name evidence="1" type="ORF">DAEQUDRAFT_768677</name>
</gene>
<sequence>MSTLRPAQTRRCYWSPRPETRHSRLPDDVLDIVFGMLAQERARYGLHAVVASDILQLVCRRWLGIVINRSRLWETILIHEHSSFFGFLHRLALAGDKDLYIEIQRLHPSVPSSVEHYLNFAEHLRAELDRIKTFKILGFDAQEMTTILQVFSTDAPSLEDVHAEFSSSLQPVEYIPRLFNNHMPMLRRATVVRGLVSFTSFTHLRSLHLLDQRRLKFDVLMAVLERNPCLEDVFVRRERRSRWTFQRPFDGTVSLPHLQELKLEGFQGDVLLGLSPLEFPTTTRVSLTLFDDSNSDVNVPQDFDSMRTTTGEMRSLDFAYKEAQDDYVLAVASPDKRVSVSWVWERDEENHSPSGPGVLFDLVDLRKVTELTVTELPSTVPVDYREWRRFLGLVPALQVLNIEVPGSYQAACLSPEEDAQDGASEPMDVDEPIIQRHFISLCAELSTKVFMDQWDVQAALHCQELRTLASSYSWILSEVALAEYAKCAQNRTLHGGLELSLGYRQEVYGPEDWDEALVGSILDSERVENVPKSHH</sequence>
<evidence type="ECO:0000313" key="1">
    <source>
        <dbReference type="EMBL" id="KZT65616.1"/>
    </source>
</evidence>
<dbReference type="OrthoDB" id="2816070at2759"/>
<evidence type="ECO:0008006" key="3">
    <source>
        <dbReference type="Google" id="ProtNLM"/>
    </source>
</evidence>
<organism evidence="1 2">
    <name type="scientific">Daedalea quercina L-15889</name>
    <dbReference type="NCBI Taxonomy" id="1314783"/>
    <lineage>
        <taxon>Eukaryota</taxon>
        <taxon>Fungi</taxon>
        <taxon>Dikarya</taxon>
        <taxon>Basidiomycota</taxon>
        <taxon>Agaricomycotina</taxon>
        <taxon>Agaricomycetes</taxon>
        <taxon>Polyporales</taxon>
        <taxon>Fomitopsis</taxon>
    </lineage>
</organism>
<dbReference type="AlphaFoldDB" id="A0A165MFI1"/>
<dbReference type="Proteomes" id="UP000076727">
    <property type="component" value="Unassembled WGS sequence"/>
</dbReference>
<name>A0A165MFI1_9APHY</name>
<dbReference type="EMBL" id="KV429102">
    <property type="protein sequence ID" value="KZT65616.1"/>
    <property type="molecule type" value="Genomic_DNA"/>
</dbReference>
<proteinExistence type="predicted"/>
<keyword evidence="2" id="KW-1185">Reference proteome</keyword>
<evidence type="ECO:0000313" key="2">
    <source>
        <dbReference type="Proteomes" id="UP000076727"/>
    </source>
</evidence>
<accession>A0A165MFI1</accession>